<dbReference type="CDD" id="cd07377">
    <property type="entry name" value="WHTH_GntR"/>
    <property type="match status" value="1"/>
</dbReference>
<dbReference type="InterPro" id="IPR036390">
    <property type="entry name" value="WH_DNA-bd_sf"/>
</dbReference>
<dbReference type="Gene3D" id="3.40.50.2300">
    <property type="match status" value="2"/>
</dbReference>
<evidence type="ECO:0000259" key="4">
    <source>
        <dbReference type="PROSITE" id="PS50949"/>
    </source>
</evidence>
<dbReference type="AlphaFoldDB" id="A0A2U1BBD1"/>
<dbReference type="GeneID" id="78293701"/>
<evidence type="ECO:0000313" key="6">
    <source>
        <dbReference type="Proteomes" id="UP000245959"/>
    </source>
</evidence>
<organism evidence="5 6">
    <name type="scientific">Victivallis vadensis</name>
    <dbReference type="NCBI Taxonomy" id="172901"/>
    <lineage>
        <taxon>Bacteria</taxon>
        <taxon>Pseudomonadati</taxon>
        <taxon>Lentisphaerota</taxon>
        <taxon>Lentisphaeria</taxon>
        <taxon>Victivallales</taxon>
        <taxon>Victivallaceae</taxon>
        <taxon>Victivallis</taxon>
    </lineage>
</organism>
<feature type="domain" description="HTH gntR-type" evidence="4">
    <location>
        <begin position="8"/>
        <end position="76"/>
    </location>
</feature>
<evidence type="ECO:0000256" key="1">
    <source>
        <dbReference type="ARBA" id="ARBA00023015"/>
    </source>
</evidence>
<gene>
    <name evidence="5" type="ORF">C8D82_101167</name>
</gene>
<sequence>MKATLKSGYAADELKRDLVEKIRSGTLLPGEKILSERKLADAYRISYMTVRRAIEELADQGYITRKAHRGVFVNEKFRNLSSARNRTIAFVAQDLYDGVVIKLLAAIEWRARRSGYFVLVCNSMLDVTIEKGVLENLLHSNISGVILLPIAGNKNVAAARSLIAAGIPVVTIDNIYADDRIDSIDCDNFDMGYKATEHLIRNGHTNIAHITVSQENFRHNYVAQKRMEGFQQALKDHKLPCPRENIMYLPWEYTSLPLAEIDLDNLGYDQARKLLLRDNRPTAFFVMFDEIASGVYLAARNLGLCVPRDVSVIGINNIDLCRRLSPGLTTIAQPFKALGLRAVEILLMRGTPQGDRCIKEELLGTLIQRGSVANLL</sequence>
<keyword evidence="1" id="KW-0805">Transcription regulation</keyword>
<accession>A0A2U1BBD1</accession>
<dbReference type="Proteomes" id="UP000245959">
    <property type="component" value="Unassembled WGS sequence"/>
</dbReference>
<dbReference type="InterPro" id="IPR036388">
    <property type="entry name" value="WH-like_DNA-bd_sf"/>
</dbReference>
<dbReference type="InterPro" id="IPR046335">
    <property type="entry name" value="LacI/GalR-like_sensor"/>
</dbReference>
<protein>
    <submittedName>
        <fullName evidence="5">GntR family transcriptional regulator</fullName>
    </submittedName>
</protein>
<proteinExistence type="predicted"/>
<dbReference type="Pfam" id="PF00392">
    <property type="entry name" value="GntR"/>
    <property type="match status" value="1"/>
</dbReference>
<dbReference type="SMART" id="SM00345">
    <property type="entry name" value="HTH_GNTR"/>
    <property type="match status" value="1"/>
</dbReference>
<dbReference type="GO" id="GO:0003700">
    <property type="term" value="F:DNA-binding transcription factor activity"/>
    <property type="evidence" value="ECO:0007669"/>
    <property type="project" value="InterPro"/>
</dbReference>
<name>A0A2U1BBD1_9BACT</name>
<dbReference type="InterPro" id="IPR000524">
    <property type="entry name" value="Tscrpt_reg_HTH_GntR"/>
</dbReference>
<dbReference type="InterPro" id="IPR028082">
    <property type="entry name" value="Peripla_BP_I"/>
</dbReference>
<keyword evidence="2" id="KW-0238">DNA-binding</keyword>
<dbReference type="PANTHER" id="PTHR30146:SF109">
    <property type="entry name" value="HTH-TYPE TRANSCRIPTIONAL REGULATOR GALS"/>
    <property type="match status" value="1"/>
</dbReference>
<dbReference type="SUPFAM" id="SSF46785">
    <property type="entry name" value="Winged helix' DNA-binding domain"/>
    <property type="match status" value="1"/>
</dbReference>
<evidence type="ECO:0000256" key="2">
    <source>
        <dbReference type="ARBA" id="ARBA00023125"/>
    </source>
</evidence>
<dbReference type="Gene3D" id="1.10.10.10">
    <property type="entry name" value="Winged helix-like DNA-binding domain superfamily/Winged helix DNA-binding domain"/>
    <property type="match status" value="1"/>
</dbReference>
<evidence type="ECO:0000256" key="3">
    <source>
        <dbReference type="ARBA" id="ARBA00023163"/>
    </source>
</evidence>
<reference evidence="5 6" key="1">
    <citation type="submission" date="2018-04" db="EMBL/GenBank/DDBJ databases">
        <title>Genomic Encyclopedia of Type Strains, Phase IV (KMG-IV): sequencing the most valuable type-strain genomes for metagenomic binning, comparative biology and taxonomic classification.</title>
        <authorList>
            <person name="Goeker M."/>
        </authorList>
    </citation>
    <scope>NUCLEOTIDE SEQUENCE [LARGE SCALE GENOMIC DNA]</scope>
    <source>
        <strain evidence="5 6">DSM 14823</strain>
    </source>
</reference>
<dbReference type="CDD" id="cd06267">
    <property type="entry name" value="PBP1_LacI_sugar_binding-like"/>
    <property type="match status" value="1"/>
</dbReference>
<comment type="caution">
    <text evidence="5">The sequence shown here is derived from an EMBL/GenBank/DDBJ whole genome shotgun (WGS) entry which is preliminary data.</text>
</comment>
<dbReference type="PROSITE" id="PS50949">
    <property type="entry name" value="HTH_GNTR"/>
    <property type="match status" value="1"/>
</dbReference>
<keyword evidence="3" id="KW-0804">Transcription</keyword>
<evidence type="ECO:0000313" key="5">
    <source>
        <dbReference type="EMBL" id="PVY45970.1"/>
    </source>
</evidence>
<dbReference type="EMBL" id="QEKH01000001">
    <property type="protein sequence ID" value="PVY45970.1"/>
    <property type="molecule type" value="Genomic_DNA"/>
</dbReference>
<dbReference type="SUPFAM" id="SSF53822">
    <property type="entry name" value="Periplasmic binding protein-like I"/>
    <property type="match status" value="1"/>
</dbReference>
<dbReference type="Pfam" id="PF13377">
    <property type="entry name" value="Peripla_BP_3"/>
    <property type="match status" value="1"/>
</dbReference>
<dbReference type="RefSeq" id="WP_116882362.1">
    <property type="nucleotide sequence ID" value="NZ_QEKH01000001.1"/>
</dbReference>
<dbReference type="PANTHER" id="PTHR30146">
    <property type="entry name" value="LACI-RELATED TRANSCRIPTIONAL REPRESSOR"/>
    <property type="match status" value="1"/>
</dbReference>
<dbReference type="GO" id="GO:0000976">
    <property type="term" value="F:transcription cis-regulatory region binding"/>
    <property type="evidence" value="ECO:0007669"/>
    <property type="project" value="TreeGrafter"/>
</dbReference>
<keyword evidence="6" id="KW-1185">Reference proteome</keyword>